<feature type="region of interest" description="Disordered" evidence="6">
    <location>
        <begin position="551"/>
        <end position="586"/>
    </location>
</feature>
<keyword evidence="1" id="KW-0479">Metal-binding</keyword>
<dbReference type="Pfam" id="PF00096">
    <property type="entry name" value="zf-C2H2"/>
    <property type="match status" value="2"/>
</dbReference>
<feature type="compositionally biased region" description="Low complexity" evidence="6">
    <location>
        <begin position="73"/>
        <end position="88"/>
    </location>
</feature>
<dbReference type="InterPro" id="IPR036236">
    <property type="entry name" value="Znf_C2H2_sf"/>
</dbReference>
<evidence type="ECO:0000256" key="1">
    <source>
        <dbReference type="ARBA" id="ARBA00022723"/>
    </source>
</evidence>
<feature type="region of interest" description="Disordered" evidence="6">
    <location>
        <begin position="150"/>
        <end position="200"/>
    </location>
</feature>
<feature type="domain" description="C2H2-type" evidence="7">
    <location>
        <begin position="622"/>
        <end position="649"/>
    </location>
</feature>
<feature type="compositionally biased region" description="Low complexity" evidence="6">
    <location>
        <begin position="160"/>
        <end position="181"/>
    </location>
</feature>
<proteinExistence type="predicted"/>
<feature type="region of interest" description="Disordered" evidence="6">
    <location>
        <begin position="73"/>
        <end position="101"/>
    </location>
</feature>
<evidence type="ECO:0000256" key="3">
    <source>
        <dbReference type="ARBA" id="ARBA00022771"/>
    </source>
</evidence>
<feature type="compositionally biased region" description="Low complexity" evidence="6">
    <location>
        <begin position="319"/>
        <end position="332"/>
    </location>
</feature>
<accession>A0AAV9ZCE3</accession>
<keyword evidence="9" id="KW-1185">Reference proteome</keyword>
<name>A0AAV9ZCE3_9AGAR</name>
<dbReference type="Proteomes" id="UP001362999">
    <property type="component" value="Unassembled WGS sequence"/>
</dbReference>
<feature type="compositionally biased region" description="Basic residues" evidence="6">
    <location>
        <begin position="376"/>
        <end position="386"/>
    </location>
</feature>
<evidence type="ECO:0000256" key="4">
    <source>
        <dbReference type="ARBA" id="ARBA00022833"/>
    </source>
</evidence>
<dbReference type="SMART" id="SM00355">
    <property type="entry name" value="ZnF_C2H2"/>
    <property type="match status" value="2"/>
</dbReference>
<comment type="caution">
    <text evidence="8">The sequence shown here is derived from an EMBL/GenBank/DDBJ whole genome shotgun (WGS) entry which is preliminary data.</text>
</comment>
<dbReference type="InterPro" id="IPR013087">
    <property type="entry name" value="Znf_C2H2_type"/>
</dbReference>
<keyword evidence="4" id="KW-0862">Zinc</keyword>
<evidence type="ECO:0000256" key="6">
    <source>
        <dbReference type="SAM" id="MobiDB-lite"/>
    </source>
</evidence>
<dbReference type="PANTHER" id="PTHR14003">
    <property type="entry name" value="TRANSCRIPTIONAL REPRESSOR PROTEIN YY"/>
    <property type="match status" value="1"/>
</dbReference>
<sequence length="649" mass="66908">MQSPVFHQLSSVRGSLNRDDPAPNYQSFSGQNSSMQSLGLRPRAPHGGLPLSSLASSSNDENMLAATLLDLSSATPSSSANAGSSSIADQAAAPQSKSEQDLAHYLATSNSAQRSSLGREQTLLNTSISVFDRTPGGLMTWSVSDSNIASSLSADPTRQPPAEAVSTAAAAPAPYSPRGYYYPPPTAERQSASNLPSISSSSMPYARVPIAPPTHVPSSSPPTTTAPLSLPIPGSVPPVNPDSPYLRAQYAVVPSVGGVNPNAVSMSPFPNSEPHSARSMDSSSPFSVTANELELGYPDEGHREAPGLYPGAEAGGSGEAAANTSGSSSGSKRAAESTSKRRRLRGRCISSGADRTSDDDGEEDFDADDSGDTTRVRARSRTHRVQVKQEEPVDDTFPTKQLQEKQKQRKPRAKHTGSAAQALRVVTERAKASGSNSGNSSSNNGNGNSIAAAAAPAPASHLASASPYGGPLPMHLPHLPPGPLGRVVSSSVSSTSSSPSAQYPSPTSPSMAMAMAPQYFTQSVDGPAPAGRKNAAMTIPVPVPNLIKKSRGRHVPVGTSAGTGEGGSGSGGGGGKGKGGKGGGGEQERAFVCEVAGCGKGFVRGEHLKRHVRSIHTHEKPYQCPEVGCGKIFSRRDNLAQHARVHLPG</sequence>
<dbReference type="GO" id="GO:0000785">
    <property type="term" value="C:chromatin"/>
    <property type="evidence" value="ECO:0007669"/>
    <property type="project" value="TreeGrafter"/>
</dbReference>
<dbReference type="PROSITE" id="PS50157">
    <property type="entry name" value="ZINC_FINGER_C2H2_2"/>
    <property type="match status" value="2"/>
</dbReference>
<feature type="compositionally biased region" description="Polar residues" evidence="6">
    <location>
        <begin position="24"/>
        <end position="37"/>
    </location>
</feature>
<organism evidence="8 9">
    <name type="scientific">Favolaschia claudopus</name>
    <dbReference type="NCBI Taxonomy" id="2862362"/>
    <lineage>
        <taxon>Eukaryota</taxon>
        <taxon>Fungi</taxon>
        <taxon>Dikarya</taxon>
        <taxon>Basidiomycota</taxon>
        <taxon>Agaricomycotina</taxon>
        <taxon>Agaricomycetes</taxon>
        <taxon>Agaricomycetidae</taxon>
        <taxon>Agaricales</taxon>
        <taxon>Marasmiineae</taxon>
        <taxon>Mycenaceae</taxon>
        <taxon>Favolaschia</taxon>
    </lineage>
</organism>
<dbReference type="FunFam" id="3.30.160.60:FF:000690">
    <property type="entry name" value="Zinc finger protein 354C"/>
    <property type="match status" value="1"/>
</dbReference>
<feature type="region of interest" description="Disordered" evidence="6">
    <location>
        <begin position="473"/>
        <end position="509"/>
    </location>
</feature>
<dbReference type="GO" id="GO:0000981">
    <property type="term" value="F:DNA-binding transcription factor activity, RNA polymerase II-specific"/>
    <property type="evidence" value="ECO:0007669"/>
    <property type="project" value="UniProtKB-ARBA"/>
</dbReference>
<evidence type="ECO:0000256" key="5">
    <source>
        <dbReference type="PROSITE-ProRule" id="PRU00042"/>
    </source>
</evidence>
<evidence type="ECO:0000259" key="7">
    <source>
        <dbReference type="PROSITE" id="PS50157"/>
    </source>
</evidence>
<keyword evidence="3 5" id="KW-0863">Zinc-finger</keyword>
<evidence type="ECO:0000313" key="8">
    <source>
        <dbReference type="EMBL" id="KAK6977690.1"/>
    </source>
</evidence>
<gene>
    <name evidence="8" type="ORF">R3P38DRAFT_3334654</name>
</gene>
<feature type="compositionally biased region" description="Polar residues" evidence="6">
    <location>
        <begin position="1"/>
        <end position="14"/>
    </location>
</feature>
<evidence type="ECO:0000256" key="2">
    <source>
        <dbReference type="ARBA" id="ARBA00022737"/>
    </source>
</evidence>
<feature type="compositionally biased region" description="Low complexity" evidence="6">
    <location>
        <begin position="432"/>
        <end position="451"/>
    </location>
</feature>
<dbReference type="GO" id="GO:0031519">
    <property type="term" value="C:PcG protein complex"/>
    <property type="evidence" value="ECO:0007669"/>
    <property type="project" value="TreeGrafter"/>
</dbReference>
<evidence type="ECO:0000313" key="9">
    <source>
        <dbReference type="Proteomes" id="UP001362999"/>
    </source>
</evidence>
<feature type="region of interest" description="Disordered" evidence="6">
    <location>
        <begin position="1"/>
        <end position="56"/>
    </location>
</feature>
<dbReference type="SUPFAM" id="SSF57667">
    <property type="entry name" value="beta-beta-alpha zinc fingers"/>
    <property type="match status" value="1"/>
</dbReference>
<feature type="compositionally biased region" description="Gly residues" evidence="6">
    <location>
        <begin position="561"/>
        <end position="585"/>
    </location>
</feature>
<dbReference type="GO" id="GO:0000978">
    <property type="term" value="F:RNA polymerase II cis-regulatory region sequence-specific DNA binding"/>
    <property type="evidence" value="ECO:0007669"/>
    <property type="project" value="TreeGrafter"/>
</dbReference>
<dbReference type="PANTHER" id="PTHR14003:SF19">
    <property type="entry name" value="YY2 TRANSCRIPTION FACTOR"/>
    <property type="match status" value="1"/>
</dbReference>
<protein>
    <submittedName>
        <fullName evidence="8">C2H2-type domain-containing protein</fullName>
    </submittedName>
</protein>
<feature type="region of interest" description="Disordered" evidence="6">
    <location>
        <begin position="267"/>
        <end position="451"/>
    </location>
</feature>
<feature type="compositionally biased region" description="Polar residues" evidence="6">
    <location>
        <begin position="267"/>
        <end position="290"/>
    </location>
</feature>
<dbReference type="GO" id="GO:0008270">
    <property type="term" value="F:zinc ion binding"/>
    <property type="evidence" value="ECO:0007669"/>
    <property type="project" value="UniProtKB-KW"/>
</dbReference>
<keyword evidence="2" id="KW-0677">Repeat</keyword>
<dbReference type="Gene3D" id="3.30.160.60">
    <property type="entry name" value="Classic Zinc Finger"/>
    <property type="match status" value="2"/>
</dbReference>
<feature type="compositionally biased region" description="Acidic residues" evidence="6">
    <location>
        <begin position="357"/>
        <end position="371"/>
    </location>
</feature>
<dbReference type="PROSITE" id="PS00028">
    <property type="entry name" value="ZINC_FINGER_C2H2_1"/>
    <property type="match status" value="2"/>
</dbReference>
<dbReference type="EMBL" id="JAWWNJ010000166">
    <property type="protein sequence ID" value="KAK6977690.1"/>
    <property type="molecule type" value="Genomic_DNA"/>
</dbReference>
<feature type="domain" description="C2H2-type" evidence="7">
    <location>
        <begin position="591"/>
        <end position="621"/>
    </location>
</feature>
<dbReference type="GO" id="GO:0005667">
    <property type="term" value="C:transcription regulator complex"/>
    <property type="evidence" value="ECO:0007669"/>
    <property type="project" value="TreeGrafter"/>
</dbReference>
<dbReference type="AlphaFoldDB" id="A0AAV9ZCE3"/>
<dbReference type="FunFam" id="3.30.160.60:FF:000125">
    <property type="entry name" value="Putative zinc finger protein 143"/>
    <property type="match status" value="1"/>
</dbReference>
<feature type="compositionally biased region" description="Low complexity" evidence="6">
    <location>
        <begin position="484"/>
        <end position="509"/>
    </location>
</feature>
<reference evidence="8 9" key="1">
    <citation type="journal article" date="2024" name="J Genomics">
        <title>Draft genome sequencing and assembly of Favolaschia claudopus CIRM-BRFM 2984 isolated from oak limbs.</title>
        <authorList>
            <person name="Navarro D."/>
            <person name="Drula E."/>
            <person name="Chaduli D."/>
            <person name="Cazenave R."/>
            <person name="Ahrendt S."/>
            <person name="Wang J."/>
            <person name="Lipzen A."/>
            <person name="Daum C."/>
            <person name="Barry K."/>
            <person name="Grigoriev I.V."/>
            <person name="Favel A."/>
            <person name="Rosso M.N."/>
            <person name="Martin F."/>
        </authorList>
    </citation>
    <scope>NUCLEOTIDE SEQUENCE [LARGE SCALE GENOMIC DNA]</scope>
    <source>
        <strain evidence="8 9">CIRM-BRFM 2984</strain>
    </source>
</reference>
<feature type="compositionally biased region" description="Low complexity" evidence="6">
    <location>
        <begin position="191"/>
        <end position="200"/>
    </location>
</feature>